<keyword evidence="6" id="KW-0326">Glycosidase</keyword>
<evidence type="ECO:0000256" key="6">
    <source>
        <dbReference type="ARBA" id="ARBA00023295"/>
    </source>
</evidence>
<keyword evidence="5" id="KW-0136">Cellulose degradation</keyword>
<gene>
    <name evidence="9" type="ORF">GO621_07775</name>
</gene>
<evidence type="ECO:0000256" key="5">
    <source>
        <dbReference type="ARBA" id="ARBA00023001"/>
    </source>
</evidence>
<keyword evidence="7" id="KW-0624">Polysaccharide degradation</keyword>
<comment type="catalytic activity">
    <reaction evidence="1">
        <text>Endohydrolysis of (1-&gt;4)-beta-D-glucosidic linkages in cellulose, lichenin and cereal beta-D-glucans.</text>
        <dbReference type="EC" id="3.2.1.4"/>
    </reaction>
</comment>
<reference evidence="9 10" key="1">
    <citation type="submission" date="2019-12" db="EMBL/GenBank/DDBJ databases">
        <title>Mucilaginibacter sp. HMF7410 genome sequencing and assembly.</title>
        <authorList>
            <person name="Kang H."/>
            <person name="Cha I."/>
            <person name="Kim H."/>
            <person name="Joh K."/>
        </authorList>
    </citation>
    <scope>NUCLEOTIDE SEQUENCE [LARGE SCALE GENOMIC DNA]</scope>
    <source>
        <strain evidence="9 10">HMF7410</strain>
    </source>
</reference>
<dbReference type="SUPFAM" id="SSF48208">
    <property type="entry name" value="Six-hairpin glycosidases"/>
    <property type="match status" value="1"/>
</dbReference>
<dbReference type="Pfam" id="PF01270">
    <property type="entry name" value="Glyco_hydro_8"/>
    <property type="match status" value="1"/>
</dbReference>
<keyword evidence="10" id="KW-1185">Reference proteome</keyword>
<dbReference type="InterPro" id="IPR002037">
    <property type="entry name" value="Glyco_hydro_8"/>
</dbReference>
<name>A0A7K1SVW3_9SPHI</name>
<dbReference type="InterPro" id="IPR008928">
    <property type="entry name" value="6-hairpin_glycosidase_sf"/>
</dbReference>
<keyword evidence="8" id="KW-0732">Signal</keyword>
<dbReference type="EMBL" id="WPIK01000006">
    <property type="protein sequence ID" value="MVN21433.1"/>
    <property type="molecule type" value="Genomic_DNA"/>
</dbReference>
<evidence type="ECO:0000313" key="10">
    <source>
        <dbReference type="Proteomes" id="UP000462014"/>
    </source>
</evidence>
<dbReference type="EC" id="3.2.1.4" evidence="3"/>
<evidence type="ECO:0000256" key="8">
    <source>
        <dbReference type="SAM" id="SignalP"/>
    </source>
</evidence>
<dbReference type="GO" id="GO:0008810">
    <property type="term" value="F:cellulase activity"/>
    <property type="evidence" value="ECO:0007669"/>
    <property type="project" value="UniProtKB-EC"/>
</dbReference>
<feature type="signal peptide" evidence="8">
    <location>
        <begin position="1"/>
        <end position="29"/>
    </location>
</feature>
<evidence type="ECO:0000256" key="4">
    <source>
        <dbReference type="ARBA" id="ARBA00022801"/>
    </source>
</evidence>
<evidence type="ECO:0000256" key="1">
    <source>
        <dbReference type="ARBA" id="ARBA00000966"/>
    </source>
</evidence>
<comment type="caution">
    <text evidence="9">The sequence shown here is derived from an EMBL/GenBank/DDBJ whole genome shotgun (WGS) entry which is preliminary data.</text>
</comment>
<dbReference type="InterPro" id="IPR012341">
    <property type="entry name" value="6hp_glycosidase-like_sf"/>
</dbReference>
<comment type="similarity">
    <text evidence="2">Belongs to the glycosyl hydrolase 8 (cellulase D) family.</text>
</comment>
<keyword evidence="7" id="KW-0119">Carbohydrate metabolism</keyword>
<sequence length="437" mass="49380">MKNSVAYTCKNFRFCSLLLLLLQFPAAKAQTVKNPAKLNDGSGAYATGKYRNLFKEQGHSEQEISAKIDAAFNQLFHGDTATQAVYFAAGKNENGPLAYVSDVPHHDIRTEGMSYGMMIAVQLNKKAEFDAIWNYALSKMYISSPAHPSEGYFSWSLKRNGEANEETPAPDGEEYFVMSLYFASGKWGNGKGIYNYHAWADKILTAIRHHPYKSGMTKFGVRNISAMVNEEHKMIRFVPGIDRGDFTDPSYHLPAFYELWARFGPEADRSFWAAAADTSRNFFQKAANPTTGLSSDYANFDGTPRERSFNKNSVNFSFDSWRTASNWSVDWNWWHKDPREQTLSNKVQAFFASKGLGQYGDQFTLNGETLETRHANGLIATNAVASLAATKPLAKDFVNELWKAPIPQELVERYYDGLLYIMSFLHCSGRYHIYPPK</sequence>
<dbReference type="Proteomes" id="UP000462014">
    <property type="component" value="Unassembled WGS sequence"/>
</dbReference>
<evidence type="ECO:0000256" key="3">
    <source>
        <dbReference type="ARBA" id="ARBA00012601"/>
    </source>
</evidence>
<organism evidence="9 10">
    <name type="scientific">Mucilaginibacter arboris</name>
    <dbReference type="NCBI Taxonomy" id="2682090"/>
    <lineage>
        <taxon>Bacteria</taxon>
        <taxon>Pseudomonadati</taxon>
        <taxon>Bacteroidota</taxon>
        <taxon>Sphingobacteriia</taxon>
        <taxon>Sphingobacteriales</taxon>
        <taxon>Sphingobacteriaceae</taxon>
        <taxon>Mucilaginibacter</taxon>
    </lineage>
</organism>
<feature type="chain" id="PRO_5029484135" description="cellulase" evidence="8">
    <location>
        <begin position="30"/>
        <end position="437"/>
    </location>
</feature>
<keyword evidence="4 9" id="KW-0378">Hydrolase</keyword>
<dbReference type="Gene3D" id="1.50.10.10">
    <property type="match status" value="1"/>
</dbReference>
<evidence type="ECO:0000256" key="7">
    <source>
        <dbReference type="ARBA" id="ARBA00023326"/>
    </source>
</evidence>
<accession>A0A7K1SVW3</accession>
<dbReference type="GO" id="GO:0030245">
    <property type="term" value="P:cellulose catabolic process"/>
    <property type="evidence" value="ECO:0007669"/>
    <property type="project" value="UniProtKB-KW"/>
</dbReference>
<evidence type="ECO:0000256" key="2">
    <source>
        <dbReference type="ARBA" id="ARBA00009209"/>
    </source>
</evidence>
<proteinExistence type="inferred from homology"/>
<evidence type="ECO:0000313" key="9">
    <source>
        <dbReference type="EMBL" id="MVN21433.1"/>
    </source>
</evidence>
<dbReference type="AlphaFoldDB" id="A0A7K1SVW3"/>
<dbReference type="PRINTS" id="PR00735">
    <property type="entry name" value="GLHYDRLASE8"/>
</dbReference>
<protein>
    <recommendedName>
        <fullName evidence="3">cellulase</fullName>
        <ecNumber evidence="3">3.2.1.4</ecNumber>
    </recommendedName>
</protein>